<keyword evidence="2" id="KW-1185">Reference proteome</keyword>
<evidence type="ECO:0000313" key="1">
    <source>
        <dbReference type="EMBL" id="WHZ56231.1"/>
    </source>
</evidence>
<proteinExistence type="predicted"/>
<protein>
    <submittedName>
        <fullName evidence="1">Oxidoreductase</fullName>
    </submittedName>
</protein>
<dbReference type="Proteomes" id="UP001226091">
    <property type="component" value="Chromosome"/>
</dbReference>
<sequence>MKKALIIGATGLIGTELLSLLLASKQYSEVKTITRKPLTHENAKHKNTIIPDFDQLSQYGSEFAADELFICLGTTMKQAKSKEAFYKVDFEYAVEAARLAKQQGVKKVLAVSAVGADCDSLFYYNRVKGQMEDALRNLGLPSVILFRPSLLLGDREEFRFGEKLGVWMAKSFGFLFVGKLKIMKPIHAKTVAKAMVKEAQNNDPLVITFQSDEIHEIGYY</sequence>
<organism evidence="1 2">
    <name type="scientific">Metabacillus hrfriensis</name>
    <dbReference type="NCBI Taxonomy" id="3048891"/>
    <lineage>
        <taxon>Bacteria</taxon>
        <taxon>Bacillati</taxon>
        <taxon>Bacillota</taxon>
        <taxon>Bacilli</taxon>
        <taxon>Bacillales</taxon>
        <taxon>Bacillaceae</taxon>
        <taxon>Metabacillus</taxon>
    </lineage>
</organism>
<gene>
    <name evidence="1" type="ORF">QLQ22_16195</name>
</gene>
<dbReference type="EMBL" id="CP126116">
    <property type="protein sequence ID" value="WHZ56231.1"/>
    <property type="molecule type" value="Genomic_DNA"/>
</dbReference>
<accession>A0ACD4R704</accession>
<reference evidence="2" key="1">
    <citation type="journal article" date="2025" name="Aquaculture">
        <title>Assessment of the bioflocculant production and safety properties of Metabacillus hrfriensis sp. nov. based on phenotypic and whole-genome sequencing analysis.</title>
        <authorList>
            <person name="Zhang R."/>
            <person name="Zhao Z."/>
            <person name="Luo L."/>
            <person name="Wang S."/>
            <person name="Guo K."/>
            <person name="Xu W."/>
        </authorList>
    </citation>
    <scope>NUCLEOTIDE SEQUENCE [LARGE SCALE GENOMIC DNA]</scope>
    <source>
        <strain evidence="2">CT-WN-B3</strain>
    </source>
</reference>
<name>A0ACD4R704_9BACI</name>
<evidence type="ECO:0000313" key="2">
    <source>
        <dbReference type="Proteomes" id="UP001226091"/>
    </source>
</evidence>